<feature type="repeat" description="PPR" evidence="3">
    <location>
        <begin position="297"/>
        <end position="331"/>
    </location>
</feature>
<dbReference type="PANTHER" id="PTHR47447:SF17">
    <property type="entry name" value="OS12G0638900 PROTEIN"/>
    <property type="match status" value="1"/>
</dbReference>
<dbReference type="InterPro" id="IPR002885">
    <property type="entry name" value="PPR_rpt"/>
</dbReference>
<keyword evidence="2" id="KW-0677">Repeat</keyword>
<sequence length="730" mass="80325">MKECIDANDLAGLHRVLQVRGELGFEQDAYCFTARVAAAGKSGDLQAVHEAFEEACQKSACTLAVCNAAIEALSRCGDVEGAIAVYEERMHSLSMAPETQTFNALIRAVGRSRRSDLADKAAGYFRILCELGSQPDKYTFSALFNTAYHCSLLDGSFLLQVLSEMPHFGVRLNSRIMFTFLQSAWGAHFTREQVVRVFAEVAAMRAQMQPDRSVYAALLIFADRQGVPEHALDVWEALQQDTTTPDAFLFSALFSACATGRTPDLLDLAAKAEADMHTRWSSQKTMRSSKQEPKQDWLVAYNSLLNLHAKSRQASAAEAVYQGMLHNGPKPDSISVNALIAAHAEVGGADAAFMHFREMQGMGLRPNQKTYGSLLHGCAQIGNHKSAARVMQMMRSAGIRPTVEAYTSLMDACVKANTPDSHAQAFQVFEEMQQEGVAPTAVTYGCLLVACEQLGAVDRAFQLYKQACERGIVPTDECHNILINICAATGRVDEALELVKELARSHRAMQAASLNSVARALAAHNVARALRMVSFMTTLGLPTYHHTTITLIGACARQHRAAEAQDLYWGVRRRGMLVTRSAGSDLIVALCKAGWARKALLVGDLNTALELYAQVGRDKAGAERLTMMDRSMWQSLLETCCHNGRIATALQVFDDWKSHVSQMEESGVEPAKLPRLSNVTLAFLEACCRGEHEWRVFDVCAAMRQQSERKRNANLLRPRKLSHHFLDGAE</sequence>
<feature type="repeat" description="PPR" evidence="3">
    <location>
        <begin position="367"/>
        <end position="401"/>
    </location>
</feature>
<feature type="repeat" description="PPR" evidence="3">
    <location>
        <begin position="440"/>
        <end position="474"/>
    </location>
</feature>
<gene>
    <name evidence="5" type="ORF">WJX75_002895</name>
</gene>
<feature type="repeat" description="PPR" evidence="3">
    <location>
        <begin position="332"/>
        <end position="366"/>
    </location>
</feature>
<proteinExistence type="inferred from homology"/>
<name>A0ABR2YYL3_9CHLO</name>
<dbReference type="Proteomes" id="UP001491310">
    <property type="component" value="Unassembled WGS sequence"/>
</dbReference>
<dbReference type="Gene3D" id="1.25.40.10">
    <property type="entry name" value="Tetratricopeptide repeat domain"/>
    <property type="match status" value="5"/>
</dbReference>
<dbReference type="NCBIfam" id="TIGR00756">
    <property type="entry name" value="PPR"/>
    <property type="match status" value="4"/>
</dbReference>
<evidence type="ECO:0000256" key="1">
    <source>
        <dbReference type="ARBA" id="ARBA00007626"/>
    </source>
</evidence>
<evidence type="ECO:0000259" key="4">
    <source>
        <dbReference type="Pfam" id="PF17177"/>
    </source>
</evidence>
<dbReference type="InterPro" id="IPR033443">
    <property type="entry name" value="PROP1-like_PPR_dom"/>
</dbReference>
<comment type="caution">
    <text evidence="5">The sequence shown here is derived from an EMBL/GenBank/DDBJ whole genome shotgun (WGS) entry which is preliminary data.</text>
</comment>
<reference evidence="5 6" key="1">
    <citation type="journal article" date="2024" name="Nat. Commun.">
        <title>Phylogenomics reveals the evolutionary origins of lichenization in chlorophyte algae.</title>
        <authorList>
            <person name="Puginier C."/>
            <person name="Libourel C."/>
            <person name="Otte J."/>
            <person name="Skaloud P."/>
            <person name="Haon M."/>
            <person name="Grisel S."/>
            <person name="Petersen M."/>
            <person name="Berrin J.G."/>
            <person name="Delaux P.M."/>
            <person name="Dal Grande F."/>
            <person name="Keller J."/>
        </authorList>
    </citation>
    <scope>NUCLEOTIDE SEQUENCE [LARGE SCALE GENOMIC DNA]</scope>
    <source>
        <strain evidence="5 6">SAG 216-7</strain>
    </source>
</reference>
<dbReference type="PROSITE" id="PS51375">
    <property type="entry name" value="PPR"/>
    <property type="match status" value="6"/>
</dbReference>
<protein>
    <recommendedName>
        <fullName evidence="4">PROP1-like PPR domain-containing protein</fullName>
    </recommendedName>
</protein>
<dbReference type="EMBL" id="JALJOT010000003">
    <property type="protein sequence ID" value="KAK9916465.1"/>
    <property type="molecule type" value="Genomic_DNA"/>
</dbReference>
<dbReference type="PANTHER" id="PTHR47447">
    <property type="entry name" value="OS03G0856100 PROTEIN"/>
    <property type="match status" value="1"/>
</dbReference>
<evidence type="ECO:0000256" key="3">
    <source>
        <dbReference type="PROSITE-ProRule" id="PRU00708"/>
    </source>
</evidence>
<feature type="domain" description="PROP1-like PPR" evidence="4">
    <location>
        <begin position="423"/>
        <end position="505"/>
    </location>
</feature>
<evidence type="ECO:0000313" key="6">
    <source>
        <dbReference type="Proteomes" id="UP001491310"/>
    </source>
</evidence>
<comment type="similarity">
    <text evidence="1">Belongs to the PPR family. P subfamily.</text>
</comment>
<feature type="repeat" description="PPR" evidence="3">
    <location>
        <begin position="62"/>
        <end position="97"/>
    </location>
</feature>
<dbReference type="Pfam" id="PF13812">
    <property type="entry name" value="PPR_3"/>
    <property type="match status" value="1"/>
</dbReference>
<dbReference type="Pfam" id="PF01535">
    <property type="entry name" value="PPR"/>
    <property type="match status" value="3"/>
</dbReference>
<evidence type="ECO:0000313" key="5">
    <source>
        <dbReference type="EMBL" id="KAK9916465.1"/>
    </source>
</evidence>
<evidence type="ECO:0000256" key="2">
    <source>
        <dbReference type="ARBA" id="ARBA00022737"/>
    </source>
</evidence>
<organism evidence="5 6">
    <name type="scientific">Coccomyxa subellipsoidea</name>
    <dbReference type="NCBI Taxonomy" id="248742"/>
    <lineage>
        <taxon>Eukaryota</taxon>
        <taxon>Viridiplantae</taxon>
        <taxon>Chlorophyta</taxon>
        <taxon>core chlorophytes</taxon>
        <taxon>Trebouxiophyceae</taxon>
        <taxon>Trebouxiophyceae incertae sedis</taxon>
        <taxon>Coccomyxaceae</taxon>
        <taxon>Coccomyxa</taxon>
    </lineage>
</organism>
<keyword evidence="6" id="KW-1185">Reference proteome</keyword>
<dbReference type="InterPro" id="IPR011990">
    <property type="entry name" value="TPR-like_helical_dom_sf"/>
</dbReference>
<accession>A0ABR2YYL3</accession>
<feature type="repeat" description="PPR" evidence="3">
    <location>
        <begin position="402"/>
        <end position="439"/>
    </location>
</feature>
<dbReference type="Pfam" id="PF17177">
    <property type="entry name" value="PPR_long"/>
    <property type="match status" value="1"/>
</dbReference>